<dbReference type="InterPro" id="IPR010089">
    <property type="entry name" value="Flavoprotein_WrbA-like"/>
</dbReference>
<dbReference type="EMBL" id="PYMP01000027">
    <property type="protein sequence ID" value="PSU47116.1"/>
    <property type="molecule type" value="Genomic_DNA"/>
</dbReference>
<dbReference type="PROSITE" id="PS50902">
    <property type="entry name" value="FLAVODOXIN_LIKE"/>
    <property type="match status" value="1"/>
</dbReference>
<evidence type="ECO:0000256" key="4">
    <source>
        <dbReference type="ARBA" id="ARBA00022643"/>
    </source>
</evidence>
<evidence type="ECO:0000313" key="7">
    <source>
        <dbReference type="EMBL" id="PSU47116.1"/>
    </source>
</evidence>
<gene>
    <name evidence="7" type="ORF">C9J18_19445</name>
    <name evidence="6" type="ORF">CTM96_18810</name>
</gene>
<dbReference type="Pfam" id="PF03358">
    <property type="entry name" value="FMN_red"/>
    <property type="match status" value="1"/>
</dbReference>
<organism evidence="7 9">
    <name type="scientific">Photobacterium phosphoreum</name>
    <dbReference type="NCBI Taxonomy" id="659"/>
    <lineage>
        <taxon>Bacteria</taxon>
        <taxon>Pseudomonadati</taxon>
        <taxon>Pseudomonadota</taxon>
        <taxon>Gammaproteobacteria</taxon>
        <taxon>Vibrionales</taxon>
        <taxon>Vibrionaceae</taxon>
        <taxon>Photobacterium</taxon>
    </lineage>
</organism>
<name>A0A2T3JDY5_PHOPO</name>
<evidence type="ECO:0000313" key="6">
    <source>
        <dbReference type="EMBL" id="PSU20949.1"/>
    </source>
</evidence>
<dbReference type="AlphaFoldDB" id="A0A2T3JDY5"/>
<dbReference type="PANTHER" id="PTHR30546">
    <property type="entry name" value="FLAVODOXIN-RELATED PROTEIN WRBA-RELATED"/>
    <property type="match status" value="1"/>
</dbReference>
<dbReference type="FunFam" id="3.40.50.360:FF:000001">
    <property type="entry name" value="NAD(P)H dehydrogenase (Quinone) FQR1-like"/>
    <property type="match status" value="1"/>
</dbReference>
<dbReference type="InterPro" id="IPR029039">
    <property type="entry name" value="Flavoprotein-like_sf"/>
</dbReference>
<evidence type="ECO:0000313" key="9">
    <source>
        <dbReference type="Proteomes" id="UP000241618"/>
    </source>
</evidence>
<reference evidence="8 9" key="1">
    <citation type="submission" date="2018-03" db="EMBL/GenBank/DDBJ databases">
        <title>Whole genome sequencing of Histamine producing bacteria.</title>
        <authorList>
            <person name="Butler K."/>
        </authorList>
    </citation>
    <scope>NUCLEOTIDE SEQUENCE [LARGE SCALE GENOMIC DNA]</scope>
    <source>
        <strain evidence="7 9">FS-6.1</strain>
        <strain evidence="6 8">FS-6.2</strain>
    </source>
</reference>
<sequence>MVKILVLYYSLHGNTRQLARHIGRGIEQIEGCEAVLRTVADIPITTEITTATTAATTPTVTTMKTTDPMVSHDDLKQCAAIAMGSPVRFGNMAAPLKHFLDTTSGEWLSGTLIDKPACVFTSSSSLHGGQETTLQSMMLPLLHHGMVIVGIPYSEPLLHTTCHGGTPYGASHVNHGINKQLHPDEITLAQAIGRRLATIAYKLSG</sequence>
<dbReference type="Proteomes" id="UP000241405">
    <property type="component" value="Unassembled WGS sequence"/>
</dbReference>
<dbReference type="InterPro" id="IPR008254">
    <property type="entry name" value="Flavodoxin/NO_synth"/>
</dbReference>
<comment type="caution">
    <text evidence="7">The sequence shown here is derived from an EMBL/GenBank/DDBJ whole genome shotgun (WGS) entry which is preliminary data.</text>
</comment>
<dbReference type="EMBL" id="PYMO01000028">
    <property type="protein sequence ID" value="PSU20949.1"/>
    <property type="molecule type" value="Genomic_DNA"/>
</dbReference>
<dbReference type="PROSITE" id="PS00201">
    <property type="entry name" value="FLAVODOXIN"/>
    <property type="match status" value="1"/>
</dbReference>
<dbReference type="InterPro" id="IPR001226">
    <property type="entry name" value="Flavodoxin_CS"/>
</dbReference>
<dbReference type="GO" id="GO:0009055">
    <property type="term" value="F:electron transfer activity"/>
    <property type="evidence" value="ECO:0007669"/>
    <property type="project" value="InterPro"/>
</dbReference>
<dbReference type="Proteomes" id="UP000241618">
    <property type="component" value="Unassembled WGS sequence"/>
</dbReference>
<protein>
    <submittedName>
        <fullName evidence="7">Transcriptional regulator</fullName>
    </submittedName>
</protein>
<dbReference type="PANTHER" id="PTHR30546:SF23">
    <property type="entry name" value="FLAVOPROTEIN-LIKE PROTEIN YCP4-RELATED"/>
    <property type="match status" value="1"/>
</dbReference>
<evidence type="ECO:0000256" key="2">
    <source>
        <dbReference type="ARBA" id="ARBA00006961"/>
    </source>
</evidence>
<dbReference type="GO" id="GO:0003955">
    <property type="term" value="F:NAD(P)H dehydrogenase (quinone) activity"/>
    <property type="evidence" value="ECO:0007669"/>
    <property type="project" value="InterPro"/>
</dbReference>
<evidence type="ECO:0000256" key="3">
    <source>
        <dbReference type="ARBA" id="ARBA00022630"/>
    </source>
</evidence>
<dbReference type="GO" id="GO:0016020">
    <property type="term" value="C:membrane"/>
    <property type="evidence" value="ECO:0007669"/>
    <property type="project" value="TreeGrafter"/>
</dbReference>
<dbReference type="SUPFAM" id="SSF52218">
    <property type="entry name" value="Flavoproteins"/>
    <property type="match status" value="1"/>
</dbReference>
<comment type="cofactor">
    <cofactor evidence="1">
        <name>FMN</name>
        <dbReference type="ChEBI" id="CHEBI:58210"/>
    </cofactor>
</comment>
<dbReference type="InterPro" id="IPR005025">
    <property type="entry name" value="FMN_Rdtase-like_dom"/>
</dbReference>
<dbReference type="NCBIfam" id="NF002999">
    <property type="entry name" value="PRK03767.1"/>
    <property type="match status" value="1"/>
</dbReference>
<dbReference type="GO" id="GO:0010181">
    <property type="term" value="F:FMN binding"/>
    <property type="evidence" value="ECO:0007669"/>
    <property type="project" value="InterPro"/>
</dbReference>
<keyword evidence="3" id="KW-0285">Flavoprotein</keyword>
<evidence type="ECO:0000259" key="5">
    <source>
        <dbReference type="PROSITE" id="PS50902"/>
    </source>
</evidence>
<proteinExistence type="inferred from homology"/>
<comment type="similarity">
    <text evidence="2">Belongs to the WrbA family.</text>
</comment>
<keyword evidence="8" id="KW-1185">Reference proteome</keyword>
<dbReference type="RefSeq" id="WP_107191305.1">
    <property type="nucleotide sequence ID" value="NZ_PYMN01000030.1"/>
</dbReference>
<accession>A0A2T3JDY5</accession>
<evidence type="ECO:0000256" key="1">
    <source>
        <dbReference type="ARBA" id="ARBA00001917"/>
    </source>
</evidence>
<dbReference type="Gene3D" id="3.40.50.360">
    <property type="match status" value="1"/>
</dbReference>
<dbReference type="NCBIfam" id="TIGR01755">
    <property type="entry name" value="flav_wrbA"/>
    <property type="match status" value="1"/>
</dbReference>
<evidence type="ECO:0000313" key="8">
    <source>
        <dbReference type="Proteomes" id="UP000241405"/>
    </source>
</evidence>
<feature type="domain" description="Flavodoxin-like" evidence="5">
    <location>
        <begin position="4"/>
        <end position="197"/>
    </location>
</feature>
<keyword evidence="4" id="KW-0288">FMN</keyword>